<feature type="domain" description="Bacterial Ig-like" evidence="1">
    <location>
        <begin position="527"/>
        <end position="625"/>
    </location>
</feature>
<dbReference type="PATRIC" id="fig|1579979.3.peg.2788"/>
<dbReference type="KEGG" id="wma:WM2015_2728"/>
<evidence type="ECO:0000313" key="2">
    <source>
        <dbReference type="EMBL" id="AKS43086.1"/>
    </source>
</evidence>
<organism evidence="2 3">
    <name type="scientific">Wenzhouxiangella marina</name>
    <dbReference type="NCBI Taxonomy" id="1579979"/>
    <lineage>
        <taxon>Bacteria</taxon>
        <taxon>Pseudomonadati</taxon>
        <taxon>Pseudomonadota</taxon>
        <taxon>Gammaproteobacteria</taxon>
        <taxon>Chromatiales</taxon>
        <taxon>Wenzhouxiangellaceae</taxon>
        <taxon>Wenzhouxiangella</taxon>
    </lineage>
</organism>
<dbReference type="EMBL" id="CP012154">
    <property type="protein sequence ID" value="AKS43086.1"/>
    <property type="molecule type" value="Genomic_DNA"/>
</dbReference>
<dbReference type="Pfam" id="PF14312">
    <property type="entry name" value="FG-GAP_2"/>
    <property type="match status" value="1"/>
</dbReference>
<dbReference type="Pfam" id="PF16640">
    <property type="entry name" value="Big_3_5"/>
    <property type="match status" value="2"/>
</dbReference>
<dbReference type="PANTHER" id="PTHR36220:SF1">
    <property type="entry name" value="GAMMA TUBULIN COMPLEX COMPONENT C-TERMINAL DOMAIN-CONTAINING PROTEIN"/>
    <property type="match status" value="1"/>
</dbReference>
<dbReference type="SUPFAM" id="SSF75011">
    <property type="entry name" value="3-carboxy-cis,cis-mucoante lactonizing enzyme"/>
    <property type="match status" value="1"/>
</dbReference>
<dbReference type="AlphaFoldDB" id="A0A0K0XZN7"/>
<feature type="domain" description="Bacterial Ig-like" evidence="1">
    <location>
        <begin position="427"/>
        <end position="516"/>
    </location>
</feature>
<dbReference type="OrthoDB" id="99353at2"/>
<dbReference type="Proteomes" id="UP000066624">
    <property type="component" value="Chromosome"/>
</dbReference>
<sequence>MCIWLRRIALSMAVGGGLCLPFGPALGGTTPESLWWGEARLTIQGEAPDDLFGQGGAIDGDWAAIGAPGRNTGLGNNTGAVNFFQRVGNAWVDRGLVVPNGLSAGDSLGRDVALDYPIAVASATSTAVGGDVVGGIYVFEHFDGNWETFQILPPVLAEAVSFGSSVAVHGDRIAVADFATDSFTGRVHVYRRQGLSSWTHEQTLIPGDATADDVIGQDWSLALGPDRLVMGGAGHEAAGNFAGAAWAFEYNGSSWVETQKLLPSSFNGGGLNLGRFGRSLDMDGDDLVIGSTQSTAGTTAGSGLIYVYRHDGSSWQLQARLINSTANTVIGQQVRISGDRIISDPGNNGGDPTQVFDRSSGPWAFVALLDDSTPSFDVFELDPPLQNRGQIDISGDHILIGSYNDDQNRGSSHVFDWRVNARSEIVSISPSPADVGQSVTITAQVSSASQTVQNGFVTIRDADSGGFLCVGLPVNGSGQASCTRSFPVARTWNLDALYQPQNTFSNDLSAAVALEVLPAPTITQIISTSPNPSLVGQPVQVGFTVAEPLRAASGGLAGDPPPVPTGEVVVSDGVDQCQFTLSTPDQGSGSCALVLRTAGQRSLTASYAGDALYAASVSSSVIQTVEAPLLISAQPATILTAQSSTLSVSGGSGSYELALSEGASFCQLTGNQVTGLAAGECQVTATSLPVEERGEAQSASVVIRVVDASGVDLEILIAPAQIEERGAGSVPAGGCNPVRFEILVNHRGTDVAAQVRLQAPVPRGLLAPVSWTCMAPAGSCTPASGSDGVDVEFALAVGETSVVDLQGCADPNAAWIELEAAASLPDGTPLLFPESAAGRLYAPINGDGLFRDRFD</sequence>
<dbReference type="InterPro" id="IPR028994">
    <property type="entry name" value="Integrin_alpha_N"/>
</dbReference>
<reference evidence="2 3" key="1">
    <citation type="submission" date="2015-07" db="EMBL/GenBank/DDBJ databases">
        <authorList>
            <person name="Noorani M."/>
        </authorList>
    </citation>
    <scope>NUCLEOTIDE SEQUENCE [LARGE SCALE GENOMIC DNA]</scope>
    <source>
        <strain evidence="2 3">KCTC 42284</strain>
    </source>
</reference>
<dbReference type="Gene3D" id="2.130.10.130">
    <property type="entry name" value="Integrin alpha, N-terminal"/>
    <property type="match status" value="1"/>
</dbReference>
<accession>A0A0K0XZN7</accession>
<dbReference type="STRING" id="1579979.WM2015_2728"/>
<dbReference type="PANTHER" id="PTHR36220">
    <property type="entry name" value="UNNAMED PRODUCT"/>
    <property type="match status" value="1"/>
</dbReference>
<protein>
    <recommendedName>
        <fullName evidence="1">Bacterial Ig-like domain-containing protein</fullName>
    </recommendedName>
</protein>
<name>A0A0K0XZN7_9GAMM</name>
<evidence type="ECO:0000259" key="1">
    <source>
        <dbReference type="Pfam" id="PF16640"/>
    </source>
</evidence>
<dbReference type="RefSeq" id="WP_049726596.1">
    <property type="nucleotide sequence ID" value="NZ_CP012154.1"/>
</dbReference>
<proteinExistence type="predicted"/>
<gene>
    <name evidence="2" type="ORF">WM2015_2728</name>
</gene>
<dbReference type="InterPro" id="IPR013517">
    <property type="entry name" value="FG-GAP"/>
</dbReference>
<dbReference type="InterPro" id="IPR013783">
    <property type="entry name" value="Ig-like_fold"/>
</dbReference>
<dbReference type="Gene3D" id="2.60.40.10">
    <property type="entry name" value="Immunoglobulins"/>
    <property type="match status" value="2"/>
</dbReference>
<evidence type="ECO:0000313" key="3">
    <source>
        <dbReference type="Proteomes" id="UP000066624"/>
    </source>
</evidence>
<dbReference type="InterPro" id="IPR032109">
    <property type="entry name" value="Big_3_5"/>
</dbReference>
<keyword evidence="3" id="KW-1185">Reference proteome</keyword>